<dbReference type="EMBL" id="JACGWJ010000748">
    <property type="protein sequence ID" value="KAL0288731.1"/>
    <property type="molecule type" value="Genomic_DNA"/>
</dbReference>
<dbReference type="AlphaFoldDB" id="A0AAW2J411"/>
<evidence type="ECO:0000313" key="2">
    <source>
        <dbReference type="EMBL" id="KAL0288731.1"/>
    </source>
</evidence>
<name>A0AAW2J411_SESRA</name>
<feature type="compositionally biased region" description="Basic and acidic residues" evidence="1">
    <location>
        <begin position="17"/>
        <end position="40"/>
    </location>
</feature>
<protein>
    <submittedName>
        <fullName evidence="2">Uncharacterized protein</fullName>
    </submittedName>
</protein>
<accession>A0AAW2J411</accession>
<comment type="caution">
    <text evidence="2">The sequence shown here is derived from an EMBL/GenBank/DDBJ whole genome shotgun (WGS) entry which is preliminary data.</text>
</comment>
<evidence type="ECO:0000256" key="1">
    <source>
        <dbReference type="SAM" id="MobiDB-lite"/>
    </source>
</evidence>
<reference evidence="2" key="2">
    <citation type="journal article" date="2024" name="Plant">
        <title>Genomic evolution and insights into agronomic trait innovations of Sesamum species.</title>
        <authorList>
            <person name="Miao H."/>
            <person name="Wang L."/>
            <person name="Qu L."/>
            <person name="Liu H."/>
            <person name="Sun Y."/>
            <person name="Le M."/>
            <person name="Wang Q."/>
            <person name="Wei S."/>
            <person name="Zheng Y."/>
            <person name="Lin W."/>
            <person name="Duan Y."/>
            <person name="Cao H."/>
            <person name="Xiong S."/>
            <person name="Wang X."/>
            <person name="Wei L."/>
            <person name="Li C."/>
            <person name="Ma Q."/>
            <person name="Ju M."/>
            <person name="Zhao R."/>
            <person name="Li G."/>
            <person name="Mu C."/>
            <person name="Tian Q."/>
            <person name="Mei H."/>
            <person name="Zhang T."/>
            <person name="Gao T."/>
            <person name="Zhang H."/>
        </authorList>
    </citation>
    <scope>NUCLEOTIDE SEQUENCE</scope>
    <source>
        <strain evidence="2">G02</strain>
    </source>
</reference>
<reference evidence="2" key="1">
    <citation type="submission" date="2020-06" db="EMBL/GenBank/DDBJ databases">
        <authorList>
            <person name="Li T."/>
            <person name="Hu X."/>
            <person name="Zhang T."/>
            <person name="Song X."/>
            <person name="Zhang H."/>
            <person name="Dai N."/>
            <person name="Sheng W."/>
            <person name="Hou X."/>
            <person name="Wei L."/>
        </authorList>
    </citation>
    <scope>NUCLEOTIDE SEQUENCE</scope>
    <source>
        <strain evidence="2">G02</strain>
        <tissue evidence="2">Leaf</tissue>
    </source>
</reference>
<feature type="region of interest" description="Disordered" evidence="1">
    <location>
        <begin position="1"/>
        <end position="136"/>
    </location>
</feature>
<gene>
    <name evidence="2" type="ORF">Sradi_7090900</name>
</gene>
<feature type="compositionally biased region" description="Acidic residues" evidence="1">
    <location>
        <begin position="116"/>
        <end position="136"/>
    </location>
</feature>
<organism evidence="2">
    <name type="scientific">Sesamum radiatum</name>
    <name type="common">Black benniseed</name>
    <dbReference type="NCBI Taxonomy" id="300843"/>
    <lineage>
        <taxon>Eukaryota</taxon>
        <taxon>Viridiplantae</taxon>
        <taxon>Streptophyta</taxon>
        <taxon>Embryophyta</taxon>
        <taxon>Tracheophyta</taxon>
        <taxon>Spermatophyta</taxon>
        <taxon>Magnoliopsida</taxon>
        <taxon>eudicotyledons</taxon>
        <taxon>Gunneridae</taxon>
        <taxon>Pentapetalae</taxon>
        <taxon>asterids</taxon>
        <taxon>lamiids</taxon>
        <taxon>Lamiales</taxon>
        <taxon>Pedaliaceae</taxon>
        <taxon>Sesamum</taxon>
    </lineage>
</organism>
<proteinExistence type="predicted"/>
<sequence length="136" mass="14885">METVARETLARTPSTPPKEKSGNRSVLEEKRTIEDTEDKRSKSKLLSPYDPAHAGSSPADDRRRFSASGVKSGRIYVAGHAVPPQPPCHLRRGQGEDLALGNNEHGPTGQQTRDQLEEEVESMPSLLEDELPPPPP</sequence>